<name>A0AAN5I2D6_9BILA</name>
<evidence type="ECO:0000313" key="1">
    <source>
        <dbReference type="EMBL" id="GMR48975.1"/>
    </source>
</evidence>
<evidence type="ECO:0000313" key="2">
    <source>
        <dbReference type="Proteomes" id="UP001328107"/>
    </source>
</evidence>
<dbReference type="Proteomes" id="UP001328107">
    <property type="component" value="Unassembled WGS sequence"/>
</dbReference>
<protein>
    <submittedName>
        <fullName evidence="1">Uncharacterized protein</fullName>
    </submittedName>
</protein>
<gene>
    <name evidence="1" type="ORF">PMAYCL1PPCAC_19170</name>
</gene>
<proteinExistence type="predicted"/>
<dbReference type="AlphaFoldDB" id="A0AAN5I2D6"/>
<organism evidence="1 2">
    <name type="scientific">Pristionchus mayeri</name>
    <dbReference type="NCBI Taxonomy" id="1317129"/>
    <lineage>
        <taxon>Eukaryota</taxon>
        <taxon>Metazoa</taxon>
        <taxon>Ecdysozoa</taxon>
        <taxon>Nematoda</taxon>
        <taxon>Chromadorea</taxon>
        <taxon>Rhabditida</taxon>
        <taxon>Rhabditina</taxon>
        <taxon>Diplogasteromorpha</taxon>
        <taxon>Diplogasteroidea</taxon>
        <taxon>Neodiplogasteridae</taxon>
        <taxon>Pristionchus</taxon>
    </lineage>
</organism>
<dbReference type="EMBL" id="BTRK01000004">
    <property type="protein sequence ID" value="GMR48975.1"/>
    <property type="molecule type" value="Genomic_DNA"/>
</dbReference>
<sequence length="90" mass="9333">MGLGLSPSEQDGAAGALIADGSRRDALAETGVIGARHACHLYAIVSGCRVDLGGGESLQMIGDPHPGGRNCLCHQSDQEERESVQLHGIR</sequence>
<keyword evidence="2" id="KW-1185">Reference proteome</keyword>
<comment type="caution">
    <text evidence="1">The sequence shown here is derived from an EMBL/GenBank/DDBJ whole genome shotgun (WGS) entry which is preliminary data.</text>
</comment>
<accession>A0AAN5I2D6</accession>
<reference evidence="2" key="1">
    <citation type="submission" date="2022-10" db="EMBL/GenBank/DDBJ databases">
        <title>Genome assembly of Pristionchus species.</title>
        <authorList>
            <person name="Yoshida K."/>
            <person name="Sommer R.J."/>
        </authorList>
    </citation>
    <scope>NUCLEOTIDE SEQUENCE [LARGE SCALE GENOMIC DNA]</scope>
    <source>
        <strain evidence="2">RS5460</strain>
    </source>
</reference>